<gene>
    <name evidence="10" type="ORF">CP373A1_13055</name>
</gene>
<organism evidence="10 11">
    <name type="scientific">Clostridium paraputrificum</name>
    <dbReference type="NCBI Taxonomy" id="29363"/>
    <lineage>
        <taxon>Bacteria</taxon>
        <taxon>Bacillati</taxon>
        <taxon>Bacillota</taxon>
        <taxon>Clostridia</taxon>
        <taxon>Eubacteriales</taxon>
        <taxon>Clostridiaceae</taxon>
        <taxon>Clostridium</taxon>
    </lineage>
</organism>
<sequence length="748" mass="85725">MKKKFHGLAICIVLCMMFNMLFNSRIVFASQEDEMRTKISNDSPLLIEPVYGDTENSLWWGNTLKGAWNAIPDDVKPYAAIELHPAKVCKPTSCIPKDTPELRRWYINMLDEAQANNIPVFLVIMSAGERDTVPPEWLEEQFKKYSVLKGVMNIENYWIYNDQIATNSAKYLEVCAKYGAHFIWHDHENWFWQNVMRNENFYNAAKKYKKNLVLATKNTPIRDDASTDSIVNGMWLSGFCDNWGASSDSWKWWEKRYTNTFEPVGSRNRDMRSYASEPESMLAMEMMNVYTNGGTVYNFECAAYTFMDNDVPTPAFLNGIIPFFRHAIKNPAPSKEEVINRSKVVFWEGDGEINSIPNFYKDLYSDDETMPLYDTGRYNILPVISSRLTLDEVKEIFPNADILTKNSPELSSKVKYLNSKYPSLYTGNGYAQRVGDSWYTYNSNVNIDENQQVSLPMYVNSTQSLDIDMTAHTYGIVKEKKDSLDITLNNYRTDKSKMWSVSGNFDASQSWKQGELDLSNWLSENYCKNPDDNTLRKTVLTINGATNTEKPKINITGDKDHYNYTEEWDQDTGKYTLTINHNGYVNVSLEVTGNGPNKLPEPDEFNPEDLNLAYGKSTSQSSEAYGASSNRAVDGITDGDYGKGSVTHTNGDSPSWWQVDLGETKNIDRICIFNRTDSNMDRLSNYDVIVLDENNNEVWREHQDSYPSPMREYNLKNIKGRYVKVELKNNGVPLSLAEVEVYGKQESL</sequence>
<accession>A0A1B8RMN8</accession>
<dbReference type="GO" id="GO:0005975">
    <property type="term" value="P:carbohydrate metabolic process"/>
    <property type="evidence" value="ECO:0007669"/>
    <property type="project" value="InterPro"/>
</dbReference>
<evidence type="ECO:0000256" key="1">
    <source>
        <dbReference type="ARBA" id="ARBA00002219"/>
    </source>
</evidence>
<dbReference type="RefSeq" id="WP_065254695.1">
    <property type="nucleotide sequence ID" value="NZ_MAPZ01000025.1"/>
</dbReference>
<dbReference type="GO" id="GO:0042806">
    <property type="term" value="F:fucose binding"/>
    <property type="evidence" value="ECO:0007669"/>
    <property type="project" value="UniProtKB-ARBA"/>
</dbReference>
<keyword evidence="5" id="KW-0430">Lectin</keyword>
<dbReference type="Proteomes" id="UP000092714">
    <property type="component" value="Unassembled WGS sequence"/>
</dbReference>
<evidence type="ECO:0000256" key="4">
    <source>
        <dbReference type="ARBA" id="ARBA00022723"/>
    </source>
</evidence>
<evidence type="ECO:0000256" key="3">
    <source>
        <dbReference type="ARBA" id="ARBA00011233"/>
    </source>
</evidence>
<dbReference type="PANTHER" id="PTHR45713:SF6">
    <property type="entry name" value="F5_8 TYPE C DOMAIN-CONTAINING PROTEIN"/>
    <property type="match status" value="1"/>
</dbReference>
<evidence type="ECO:0000256" key="2">
    <source>
        <dbReference type="ARBA" id="ARBA00010147"/>
    </source>
</evidence>
<keyword evidence="8" id="KW-0378">Hydrolase</keyword>
<dbReference type="InterPro" id="IPR008979">
    <property type="entry name" value="Galactose-bd-like_sf"/>
</dbReference>
<dbReference type="Gene3D" id="3.30.2330.20">
    <property type="entry name" value="family 98 glycoside hydrolase"/>
    <property type="match status" value="1"/>
</dbReference>
<keyword evidence="7" id="KW-1015">Disulfide bond</keyword>
<evidence type="ECO:0000256" key="7">
    <source>
        <dbReference type="ARBA" id="ARBA00023157"/>
    </source>
</evidence>
<dbReference type="Gene3D" id="3.20.20.80">
    <property type="entry name" value="Glycosidases"/>
    <property type="match status" value="1"/>
</dbReference>
<comment type="subunit">
    <text evidence="3">Homotrimer.</text>
</comment>
<evidence type="ECO:0000256" key="6">
    <source>
        <dbReference type="ARBA" id="ARBA00022837"/>
    </source>
</evidence>
<keyword evidence="6" id="KW-0106">Calcium</keyword>
<dbReference type="eggNOG" id="COG0612">
    <property type="taxonomic scope" value="Bacteria"/>
</dbReference>
<keyword evidence="11" id="KW-1185">Reference proteome</keyword>
<evidence type="ECO:0000256" key="5">
    <source>
        <dbReference type="ARBA" id="ARBA00022734"/>
    </source>
</evidence>
<dbReference type="InterPro" id="IPR013190">
    <property type="entry name" value="GH98_C"/>
</dbReference>
<proteinExistence type="inferred from homology"/>
<dbReference type="GO" id="GO:0016798">
    <property type="term" value="F:hydrolase activity, acting on glycosyl bonds"/>
    <property type="evidence" value="ECO:0007669"/>
    <property type="project" value="UniProtKB-KW"/>
</dbReference>
<dbReference type="InterPro" id="IPR000421">
    <property type="entry name" value="FA58C"/>
</dbReference>
<dbReference type="GO" id="GO:0010185">
    <property type="term" value="P:regulation of cellular defense response"/>
    <property type="evidence" value="ECO:0007669"/>
    <property type="project" value="UniProtKB-ARBA"/>
</dbReference>
<dbReference type="InterPro" id="IPR011071">
    <property type="entry name" value="Lyase_8-like_C"/>
</dbReference>
<dbReference type="Pfam" id="PF08306">
    <property type="entry name" value="Glyco_hydro_98M"/>
    <property type="match status" value="1"/>
</dbReference>
<dbReference type="Pfam" id="PF08307">
    <property type="entry name" value="Glyco_hydro_98C"/>
    <property type="match status" value="1"/>
</dbReference>
<dbReference type="eggNOG" id="COG1470">
    <property type="taxonomic scope" value="Bacteria"/>
</dbReference>
<evidence type="ECO:0000313" key="11">
    <source>
        <dbReference type="Proteomes" id="UP000092714"/>
    </source>
</evidence>
<evidence type="ECO:0000259" key="9">
    <source>
        <dbReference type="PROSITE" id="PS50022"/>
    </source>
</evidence>
<reference evidence="10 11" key="1">
    <citation type="submission" date="2016-06" db="EMBL/GenBank/DDBJ databases">
        <authorList>
            <person name="Kjaerup R.B."/>
            <person name="Dalgaard T.S."/>
            <person name="Juul-Madsen H.R."/>
        </authorList>
    </citation>
    <scope>NUCLEOTIDE SEQUENCE [LARGE SCALE GENOMIC DNA]</scope>
    <source>
        <strain evidence="10 11">373-A1</strain>
    </source>
</reference>
<dbReference type="Gene3D" id="2.60.120.260">
    <property type="entry name" value="Galactose-binding domain-like"/>
    <property type="match status" value="1"/>
</dbReference>
<dbReference type="PANTHER" id="PTHR45713">
    <property type="entry name" value="FTP DOMAIN-CONTAINING PROTEIN"/>
    <property type="match status" value="1"/>
</dbReference>
<dbReference type="InterPro" id="IPR006585">
    <property type="entry name" value="FTP1"/>
</dbReference>
<dbReference type="PROSITE" id="PS50022">
    <property type="entry name" value="FA58C_3"/>
    <property type="match status" value="1"/>
</dbReference>
<dbReference type="SMART" id="SM00607">
    <property type="entry name" value="FTP"/>
    <property type="match status" value="1"/>
</dbReference>
<dbReference type="InterPro" id="IPR013191">
    <property type="entry name" value="GH98_central"/>
</dbReference>
<name>A0A1B8RMN8_9CLOT</name>
<dbReference type="GO" id="GO:0046872">
    <property type="term" value="F:metal ion binding"/>
    <property type="evidence" value="ECO:0007669"/>
    <property type="project" value="UniProtKB-KW"/>
</dbReference>
<dbReference type="SUPFAM" id="SSF49785">
    <property type="entry name" value="Galactose-binding domain-like"/>
    <property type="match status" value="1"/>
</dbReference>
<protein>
    <submittedName>
        <fullName evidence="10">Fucolectin</fullName>
    </submittedName>
</protein>
<keyword evidence="8" id="KW-0326">Glycosidase</keyword>
<dbReference type="EMBL" id="MAPZ01000025">
    <property type="protein sequence ID" value="OBY10023.1"/>
    <property type="molecule type" value="Genomic_DNA"/>
</dbReference>
<comment type="function">
    <text evidence="1">Acts as a defensive agent. Recognizes blood group fucosylated oligosaccharides including A, B, H and Lewis B-type antigens. Does not recognize Lewis A antigen and has low affinity for monovalent haptens.</text>
</comment>
<dbReference type="AlphaFoldDB" id="A0A1B8RMN8"/>
<dbReference type="Pfam" id="PF22633">
    <property type="entry name" value="F5_F8_type_C_2"/>
    <property type="match status" value="1"/>
</dbReference>
<keyword evidence="4" id="KW-0479">Metal-binding</keyword>
<comment type="caution">
    <text evidence="10">The sequence shown here is derived from an EMBL/GenBank/DDBJ whole genome shotgun (WGS) entry which is preliminary data.</text>
</comment>
<feature type="domain" description="F5/8 type C" evidence="9">
    <location>
        <begin position="605"/>
        <end position="744"/>
    </location>
</feature>
<evidence type="ECO:0000256" key="8">
    <source>
        <dbReference type="ARBA" id="ARBA00023295"/>
    </source>
</evidence>
<comment type="similarity">
    <text evidence="2">Belongs to the fucolectin family.</text>
</comment>
<dbReference type="InterPro" id="IPR051941">
    <property type="entry name" value="BG_Antigen-Binding_Lectin"/>
</dbReference>
<evidence type="ECO:0000313" key="10">
    <source>
        <dbReference type="EMBL" id="OBY10023.1"/>
    </source>
</evidence>
<dbReference type="Gene3D" id="2.60.220.10">
    <property type="entry name" value="Polysaccharide lyase family 8-like, C-terminal"/>
    <property type="match status" value="1"/>
</dbReference>